<dbReference type="InterPro" id="IPR026961">
    <property type="entry name" value="PGG_dom"/>
</dbReference>
<gene>
    <name evidence="3" type="ORF">RDI58_013539</name>
</gene>
<dbReference type="PANTHER" id="PTHR24177:SF435">
    <property type="entry name" value="ANKYRIN REPEAT-CONTAINING PROTEIN NPR4-LIKE"/>
    <property type="match status" value="1"/>
</dbReference>
<feature type="transmembrane region" description="Helical" evidence="1">
    <location>
        <begin position="60"/>
        <end position="84"/>
    </location>
</feature>
<evidence type="ECO:0000313" key="4">
    <source>
        <dbReference type="Proteomes" id="UP001371456"/>
    </source>
</evidence>
<feature type="transmembrane region" description="Helical" evidence="1">
    <location>
        <begin position="21"/>
        <end position="40"/>
    </location>
</feature>
<organism evidence="3 4">
    <name type="scientific">Solanum bulbocastanum</name>
    <name type="common">Wild potato</name>
    <dbReference type="NCBI Taxonomy" id="147425"/>
    <lineage>
        <taxon>Eukaryota</taxon>
        <taxon>Viridiplantae</taxon>
        <taxon>Streptophyta</taxon>
        <taxon>Embryophyta</taxon>
        <taxon>Tracheophyta</taxon>
        <taxon>Spermatophyta</taxon>
        <taxon>Magnoliopsida</taxon>
        <taxon>eudicotyledons</taxon>
        <taxon>Gunneridae</taxon>
        <taxon>Pentapetalae</taxon>
        <taxon>asterids</taxon>
        <taxon>lamiids</taxon>
        <taxon>Solanales</taxon>
        <taxon>Solanaceae</taxon>
        <taxon>Solanoideae</taxon>
        <taxon>Solaneae</taxon>
        <taxon>Solanum</taxon>
    </lineage>
</organism>
<reference evidence="3 4" key="1">
    <citation type="submission" date="2024-02" db="EMBL/GenBank/DDBJ databases">
        <title>de novo genome assembly of Solanum bulbocastanum strain 11H21.</title>
        <authorList>
            <person name="Hosaka A.J."/>
        </authorList>
    </citation>
    <scope>NUCLEOTIDE SEQUENCE [LARGE SCALE GENOMIC DNA]</scope>
    <source>
        <tissue evidence="3">Young leaves</tissue>
    </source>
</reference>
<dbReference type="Pfam" id="PF13962">
    <property type="entry name" value="PGG"/>
    <property type="match status" value="1"/>
</dbReference>
<feature type="domain" description="PGG" evidence="2">
    <location>
        <begin position="17"/>
        <end position="125"/>
    </location>
</feature>
<dbReference type="GO" id="GO:0016020">
    <property type="term" value="C:membrane"/>
    <property type="evidence" value="ECO:0007669"/>
    <property type="project" value="TreeGrafter"/>
</dbReference>
<keyword evidence="1" id="KW-0812">Transmembrane</keyword>
<keyword evidence="1" id="KW-1133">Transmembrane helix</keyword>
<keyword evidence="4" id="KW-1185">Reference proteome</keyword>
<evidence type="ECO:0000259" key="2">
    <source>
        <dbReference type="Pfam" id="PF13962"/>
    </source>
</evidence>
<keyword evidence="1" id="KW-0472">Membrane</keyword>
<dbReference type="EMBL" id="JBANQN010000005">
    <property type="protein sequence ID" value="KAK6789739.1"/>
    <property type="molecule type" value="Genomic_DNA"/>
</dbReference>
<evidence type="ECO:0000313" key="3">
    <source>
        <dbReference type="EMBL" id="KAK6789739.1"/>
    </source>
</evidence>
<accession>A0AAN8TN25</accession>
<comment type="caution">
    <text evidence="3">The sequence shown here is derived from an EMBL/GenBank/DDBJ whole genome shotgun (WGS) entry which is preliminary data.</text>
</comment>
<dbReference type="Proteomes" id="UP001371456">
    <property type="component" value="Unassembled WGS sequence"/>
</dbReference>
<dbReference type="AlphaFoldDB" id="A0AAN8TN25"/>
<sequence length="132" mass="14783">MWYLRNVESRWREVDKRYFKLMTIAATLVATITFTTTNIVQGGNHKHSGLPIFSGNIAFIIFAIPNADSLVTSSTSLLVFLSVLTSRNAEEEILHTLPRSLIQGLITLILSITFMMVSFSSIVYLMLGQKKA</sequence>
<name>A0AAN8TN25_SOLBU</name>
<dbReference type="PANTHER" id="PTHR24177">
    <property type="entry name" value="CASKIN"/>
    <property type="match status" value="1"/>
</dbReference>
<proteinExistence type="predicted"/>
<evidence type="ECO:0000256" key="1">
    <source>
        <dbReference type="SAM" id="Phobius"/>
    </source>
</evidence>
<protein>
    <recommendedName>
        <fullName evidence="2">PGG domain-containing protein</fullName>
    </recommendedName>
</protein>
<feature type="transmembrane region" description="Helical" evidence="1">
    <location>
        <begin position="105"/>
        <end position="127"/>
    </location>
</feature>